<gene>
    <name evidence="4" type="ORF">C5167_038619</name>
</gene>
<keyword evidence="5" id="KW-1185">Reference proteome</keyword>
<keyword evidence="1 3" id="KW-0853">WD repeat</keyword>
<dbReference type="GO" id="GO:0006261">
    <property type="term" value="P:DNA-templated DNA replication"/>
    <property type="evidence" value="ECO:0007669"/>
    <property type="project" value="TreeGrafter"/>
</dbReference>
<dbReference type="InterPro" id="IPR015943">
    <property type="entry name" value="WD40/YVTN_repeat-like_dom_sf"/>
</dbReference>
<dbReference type="PROSITE" id="PS50294">
    <property type="entry name" value="WD_REPEATS_REGION"/>
    <property type="match status" value="1"/>
</dbReference>
<dbReference type="SUPFAM" id="SSF50998">
    <property type="entry name" value="Quinoprotein alcohol dehydrogenase-like"/>
    <property type="match status" value="1"/>
</dbReference>
<reference evidence="4 5" key="1">
    <citation type="journal article" date="2018" name="Science">
        <title>The opium poppy genome and morphinan production.</title>
        <authorList>
            <person name="Guo L."/>
            <person name="Winzer T."/>
            <person name="Yang X."/>
            <person name="Li Y."/>
            <person name="Ning Z."/>
            <person name="He Z."/>
            <person name="Teodor R."/>
            <person name="Lu Y."/>
            <person name="Bowser T.A."/>
            <person name="Graham I.A."/>
            <person name="Ye K."/>
        </authorList>
    </citation>
    <scope>NUCLEOTIDE SEQUENCE [LARGE SCALE GENOMIC DNA]</scope>
    <source>
        <strain evidence="5">cv. HN1</strain>
        <tissue evidence="4">Leaves</tissue>
    </source>
</reference>
<dbReference type="STRING" id="3469.A0A4Y7ID47"/>
<name>A0A4Y7ID47_PAPSO</name>
<evidence type="ECO:0000256" key="2">
    <source>
        <dbReference type="ARBA" id="ARBA00022737"/>
    </source>
</evidence>
<dbReference type="Proteomes" id="UP000316621">
    <property type="component" value="Chromosome 1"/>
</dbReference>
<dbReference type="GO" id="GO:0005656">
    <property type="term" value="C:nuclear pre-replicative complex"/>
    <property type="evidence" value="ECO:0007669"/>
    <property type="project" value="TreeGrafter"/>
</dbReference>
<dbReference type="PANTHER" id="PTHR18763">
    <property type="entry name" value="WD-REPEAT PROTEIN 18"/>
    <property type="match status" value="1"/>
</dbReference>
<evidence type="ECO:0000313" key="4">
    <source>
        <dbReference type="EMBL" id="RZC45672.1"/>
    </source>
</evidence>
<organism evidence="4 5">
    <name type="scientific">Papaver somniferum</name>
    <name type="common">Opium poppy</name>
    <dbReference type="NCBI Taxonomy" id="3469"/>
    <lineage>
        <taxon>Eukaryota</taxon>
        <taxon>Viridiplantae</taxon>
        <taxon>Streptophyta</taxon>
        <taxon>Embryophyta</taxon>
        <taxon>Tracheophyta</taxon>
        <taxon>Spermatophyta</taxon>
        <taxon>Magnoliopsida</taxon>
        <taxon>Ranunculales</taxon>
        <taxon>Papaveraceae</taxon>
        <taxon>Papaveroideae</taxon>
        <taxon>Papaver</taxon>
    </lineage>
</organism>
<keyword evidence="2" id="KW-0677">Repeat</keyword>
<dbReference type="SMART" id="SM00320">
    <property type="entry name" value="WD40"/>
    <property type="match status" value="2"/>
</dbReference>
<protein>
    <submittedName>
        <fullName evidence="4">Uncharacterized protein</fullName>
    </submittedName>
</protein>
<evidence type="ECO:0000256" key="1">
    <source>
        <dbReference type="ARBA" id="ARBA00022574"/>
    </source>
</evidence>
<dbReference type="InterPro" id="IPR011047">
    <property type="entry name" value="Quinoprotein_ADH-like_sf"/>
</dbReference>
<proteinExistence type="predicted"/>
<dbReference type="Gene3D" id="2.130.10.10">
    <property type="entry name" value="YVTN repeat-like/Quinoprotein amine dehydrogenase"/>
    <property type="match status" value="1"/>
</dbReference>
<dbReference type="InterPro" id="IPR045227">
    <property type="entry name" value="WDR18/Ipi3/RID3"/>
</dbReference>
<evidence type="ECO:0000256" key="3">
    <source>
        <dbReference type="PROSITE-ProRule" id="PRU00221"/>
    </source>
</evidence>
<feature type="repeat" description="WD" evidence="3">
    <location>
        <begin position="123"/>
        <end position="158"/>
    </location>
</feature>
<dbReference type="EMBL" id="CM010715">
    <property type="protein sequence ID" value="RZC45672.1"/>
    <property type="molecule type" value="Genomic_DNA"/>
</dbReference>
<dbReference type="AlphaFoldDB" id="A0A4Y7ID47"/>
<dbReference type="InterPro" id="IPR001680">
    <property type="entry name" value="WD40_rpt"/>
</dbReference>
<dbReference type="PANTHER" id="PTHR18763:SF0">
    <property type="entry name" value="WD REPEAT-CONTAINING PROTEIN 18"/>
    <property type="match status" value="1"/>
</dbReference>
<accession>A0A4Y7ID47</accession>
<dbReference type="GO" id="GO:0006364">
    <property type="term" value="P:rRNA processing"/>
    <property type="evidence" value="ECO:0007669"/>
    <property type="project" value="TreeGrafter"/>
</dbReference>
<sequence>MEFSQTKEVIMASSILDAGISCFDIEIGAEQLRFKSCASTPHGLISLCKRFFVSTQVHEFSSYSSGYILYWLWTKAVTDVKIFPSEPISPLVSNSNDTYIIGGGCSGNIYLWEVAGGRLLKKWNAHYRGVTCLVLSEDKSLLISRAEDGCVRVWSVLT</sequence>
<dbReference type="Pfam" id="PF00400">
    <property type="entry name" value="WD40"/>
    <property type="match status" value="1"/>
</dbReference>
<dbReference type="GO" id="GO:0120330">
    <property type="term" value="C:rixosome complex"/>
    <property type="evidence" value="ECO:0007669"/>
    <property type="project" value="TreeGrafter"/>
</dbReference>
<evidence type="ECO:0000313" key="5">
    <source>
        <dbReference type="Proteomes" id="UP000316621"/>
    </source>
</evidence>
<dbReference type="PROSITE" id="PS50082">
    <property type="entry name" value="WD_REPEATS_2"/>
    <property type="match status" value="1"/>
</dbReference>
<dbReference type="Gramene" id="RZC45672">
    <property type="protein sequence ID" value="RZC45672"/>
    <property type="gene ID" value="C5167_038619"/>
</dbReference>